<protein>
    <recommendedName>
        <fullName evidence="3">Lipoprotein</fullName>
    </recommendedName>
</protein>
<dbReference type="RefSeq" id="WP_199397236.1">
    <property type="nucleotide sequence ID" value="NZ_JAEMHK010000026.1"/>
</dbReference>
<keyword evidence="2" id="KW-1185">Reference proteome</keyword>
<dbReference type="Proteomes" id="UP000641025">
    <property type="component" value="Unassembled WGS sequence"/>
</dbReference>
<dbReference type="PROSITE" id="PS51257">
    <property type="entry name" value="PROKAR_LIPOPROTEIN"/>
    <property type="match status" value="1"/>
</dbReference>
<gene>
    <name evidence="1" type="ORF">JFN90_21760</name>
</gene>
<reference evidence="1 2" key="1">
    <citation type="submission" date="2020-12" db="EMBL/GenBank/DDBJ databases">
        <title>Geomonas sp. Red259, isolated from paddy soil.</title>
        <authorList>
            <person name="Xu Z."/>
            <person name="Zhang Z."/>
            <person name="Masuda Y."/>
            <person name="Itoh H."/>
            <person name="Senoo K."/>
        </authorList>
    </citation>
    <scope>NUCLEOTIDE SEQUENCE [LARGE SCALE GENOMIC DNA]</scope>
    <source>
        <strain evidence="1 2">Red259</strain>
    </source>
</reference>
<organism evidence="1 2">
    <name type="scientific">Geomonas propionica</name>
    <dbReference type="NCBI Taxonomy" id="2798582"/>
    <lineage>
        <taxon>Bacteria</taxon>
        <taxon>Pseudomonadati</taxon>
        <taxon>Thermodesulfobacteriota</taxon>
        <taxon>Desulfuromonadia</taxon>
        <taxon>Geobacterales</taxon>
        <taxon>Geobacteraceae</taxon>
        <taxon>Geomonas</taxon>
    </lineage>
</organism>
<evidence type="ECO:0000313" key="2">
    <source>
        <dbReference type="Proteomes" id="UP000641025"/>
    </source>
</evidence>
<accession>A0ABS0YXR5</accession>
<name>A0ABS0YXR5_9BACT</name>
<comment type="caution">
    <text evidence="1">The sequence shown here is derived from an EMBL/GenBank/DDBJ whole genome shotgun (WGS) entry which is preliminary data.</text>
</comment>
<sequence length="241" mass="26731">MQGLLKFFYAVGLIVILAGCKGKVESIKDSYWFVDKSITIGKALDGYKYFESKKWEIVKTENGREFVDFTGVVSTAETSKNIDGPINNARSKDPSVDTAMASDAEKAALYQGFGIGGAFFAAQNMHKLEYLVGSDVKKYISNNGRYALKIRFKYDKDNKEKERSINVDQFALVEVPSGTIVNDGMNQNEVLTNVYGEKQLFGKDGLDGDPYWIIGLNKFKGNVEKALQNAAADAQKHLFGQ</sequence>
<evidence type="ECO:0000313" key="1">
    <source>
        <dbReference type="EMBL" id="MBJ6802766.1"/>
    </source>
</evidence>
<dbReference type="EMBL" id="JAEMHK010000026">
    <property type="protein sequence ID" value="MBJ6802766.1"/>
    <property type="molecule type" value="Genomic_DNA"/>
</dbReference>
<evidence type="ECO:0008006" key="3">
    <source>
        <dbReference type="Google" id="ProtNLM"/>
    </source>
</evidence>
<proteinExistence type="predicted"/>